<sequence length="489" mass="55081">MPPSSGTNRMAQYARNASMDSGLPNGSNNQTDQLRSGATGFPTRQTITESARLPAPKPLASAIPLASHIRQPEPGLAQPQSAPPLHPRQPLPDSSPPPPQRKRSNSQSSDGPGFWPESHIDSQFGSPTTQRTERYDAGIDDRLGALPHSLQPAAEVPAMPKFEDTHQPIGNNGMPSFIIGKDGSMRVMPKNQHALPITHHGGMVHSREQQLEHEEYSSEPLYNNHQSPLRQTRIAIHPTTVKRPYGLPAFEDDEEVFSDAPTRKVPHHQQNLRRVVRRDRPPESRRAELFPEEEDVDGSLASDYPATEDDHGTPRASRKKSMPTEVPPLEGPLPIAARGQRDKSRKRRREKCDYGDEELQRMTYSQLREQPFDEDPAKTSLPTATPLNGDSLSVKLEHFKDQRESDQKTFFSQMSVGDWERSGDWFLDQFGSVAKKLKEARKEKRDMVDRFETEIAKREEAVRVRTENITKKLSKIRHKGEDMLADKEV</sequence>
<feature type="compositionally biased region" description="Basic residues" evidence="1">
    <location>
        <begin position="264"/>
        <end position="277"/>
    </location>
</feature>
<keyword evidence="4" id="KW-1185">Reference proteome</keyword>
<feature type="compositionally biased region" description="Basic and acidic residues" evidence="1">
    <location>
        <begin position="131"/>
        <end position="143"/>
    </location>
</feature>
<feature type="compositionally biased region" description="Polar residues" evidence="1">
    <location>
        <begin position="1"/>
        <end position="10"/>
    </location>
</feature>
<evidence type="ECO:0000313" key="3">
    <source>
        <dbReference type="EMBL" id="KXH27405.1"/>
    </source>
</evidence>
<evidence type="ECO:0000313" key="4">
    <source>
        <dbReference type="Proteomes" id="UP000070328"/>
    </source>
</evidence>
<dbReference type="PANTHER" id="PTHR28244">
    <property type="entry name" value="RNA POLYMERASE I-SPECIFIC TRANSCRIPTION INITIATION FACTOR RRN11"/>
    <property type="match status" value="1"/>
</dbReference>
<dbReference type="AlphaFoldDB" id="A0A135RUT0"/>
<dbReference type="Proteomes" id="UP000070328">
    <property type="component" value="Unassembled WGS sequence"/>
</dbReference>
<feature type="compositionally biased region" description="Pro residues" evidence="1">
    <location>
        <begin position="81"/>
        <end position="99"/>
    </location>
</feature>
<dbReference type="InterPro" id="IPR029178">
    <property type="entry name" value="Ecm11_C"/>
</dbReference>
<feature type="compositionally biased region" description="Basic and acidic residues" evidence="1">
    <location>
        <begin position="278"/>
        <end position="289"/>
    </location>
</feature>
<dbReference type="PANTHER" id="PTHR28244:SF3">
    <property type="entry name" value="EXTRACELLULAR MUTANT PROTEIN 11 C-TERMINAL DOMAIN-CONTAINING PROTEIN"/>
    <property type="match status" value="1"/>
</dbReference>
<dbReference type="GO" id="GO:0001164">
    <property type="term" value="F:RNA polymerase I core promoter sequence-specific DNA binding"/>
    <property type="evidence" value="ECO:0007669"/>
    <property type="project" value="TreeGrafter"/>
</dbReference>
<feature type="compositionally biased region" description="Polar residues" evidence="1">
    <location>
        <begin position="24"/>
        <end position="49"/>
    </location>
</feature>
<name>A0A135RUT0_9PEZI</name>
<dbReference type="OrthoDB" id="5346740at2759"/>
<dbReference type="GO" id="GO:0017025">
    <property type="term" value="F:TBP-class protein binding"/>
    <property type="evidence" value="ECO:0007669"/>
    <property type="project" value="TreeGrafter"/>
</dbReference>
<protein>
    <recommendedName>
        <fullName evidence="2">Extracellular mutant protein 11 C-terminal domain-containing protein</fullName>
    </recommendedName>
</protein>
<feature type="compositionally biased region" description="Polar residues" evidence="1">
    <location>
        <begin position="380"/>
        <end position="390"/>
    </location>
</feature>
<comment type="caution">
    <text evidence="3">The sequence shown here is derived from an EMBL/GenBank/DDBJ whole genome shotgun (WGS) entry which is preliminary data.</text>
</comment>
<feature type="compositionally biased region" description="Polar residues" evidence="1">
    <location>
        <begin position="121"/>
        <end position="130"/>
    </location>
</feature>
<evidence type="ECO:0000259" key="2">
    <source>
        <dbReference type="Pfam" id="PF15463"/>
    </source>
</evidence>
<dbReference type="GO" id="GO:0042790">
    <property type="term" value="P:nucleolar large rRNA transcription by RNA polymerase I"/>
    <property type="evidence" value="ECO:0007669"/>
    <property type="project" value="TreeGrafter"/>
</dbReference>
<accession>A0A135RUT0</accession>
<dbReference type="GO" id="GO:0070860">
    <property type="term" value="C:RNA polymerase I core factor complex"/>
    <property type="evidence" value="ECO:0007669"/>
    <property type="project" value="TreeGrafter"/>
</dbReference>
<feature type="region of interest" description="Disordered" evidence="1">
    <location>
        <begin position="258"/>
        <end position="390"/>
    </location>
</feature>
<feature type="region of interest" description="Disordered" evidence="1">
    <location>
        <begin position="1"/>
        <end position="144"/>
    </location>
</feature>
<feature type="compositionally biased region" description="Basic and acidic residues" evidence="1">
    <location>
        <begin position="350"/>
        <end position="360"/>
    </location>
</feature>
<proteinExistence type="predicted"/>
<reference evidence="3 4" key="1">
    <citation type="submission" date="2014-02" db="EMBL/GenBank/DDBJ databases">
        <title>The genome sequence of Colletotrichum simmondsii CBS122122.</title>
        <authorList>
            <person name="Baroncelli R."/>
            <person name="Thon M.R."/>
        </authorList>
    </citation>
    <scope>NUCLEOTIDE SEQUENCE [LARGE SCALE GENOMIC DNA]</scope>
    <source>
        <strain evidence="3 4">CBS122122</strain>
    </source>
</reference>
<evidence type="ECO:0000256" key="1">
    <source>
        <dbReference type="SAM" id="MobiDB-lite"/>
    </source>
</evidence>
<gene>
    <name evidence="3" type="ORF">CSIM01_02689</name>
</gene>
<dbReference type="Pfam" id="PF15463">
    <property type="entry name" value="ECM11"/>
    <property type="match status" value="1"/>
</dbReference>
<feature type="domain" description="Extracellular mutant protein 11 C-terminal" evidence="2">
    <location>
        <begin position="353"/>
        <end position="484"/>
    </location>
</feature>
<organism evidence="3 4">
    <name type="scientific">Colletotrichum simmondsii</name>
    <dbReference type="NCBI Taxonomy" id="703756"/>
    <lineage>
        <taxon>Eukaryota</taxon>
        <taxon>Fungi</taxon>
        <taxon>Dikarya</taxon>
        <taxon>Ascomycota</taxon>
        <taxon>Pezizomycotina</taxon>
        <taxon>Sordariomycetes</taxon>
        <taxon>Hypocreomycetidae</taxon>
        <taxon>Glomerellales</taxon>
        <taxon>Glomerellaceae</taxon>
        <taxon>Colletotrichum</taxon>
        <taxon>Colletotrichum acutatum species complex</taxon>
    </lineage>
</organism>
<dbReference type="InterPro" id="IPR053029">
    <property type="entry name" value="RNA_pol_I-specific_init_factor"/>
</dbReference>
<dbReference type="EMBL" id="JFBX01000828">
    <property type="protein sequence ID" value="KXH27405.1"/>
    <property type="molecule type" value="Genomic_DNA"/>
</dbReference>